<dbReference type="Proteomes" id="UP000786811">
    <property type="component" value="Unassembled WGS sequence"/>
</dbReference>
<evidence type="ECO:0000313" key="2">
    <source>
        <dbReference type="EMBL" id="CAG5077045.1"/>
    </source>
</evidence>
<feature type="region of interest" description="Disordered" evidence="1">
    <location>
        <begin position="235"/>
        <end position="257"/>
    </location>
</feature>
<sequence>MDCDLDFNKKLMAIKVEHDDVCYSEDANDVKPRLKFNNYAKCGNKCFDVVDKWVNKAIVKVPTGDNWHNIIQREIALLKVRYPFLTEKQLKGKALSSSPSKIEDYLNSTTCDKKLSEMTTVPSTPKKVYRLYGLRNPYYSDTKENSCPSTPKKRKIFDPETYTWTEINDNEQTPIKKRKLNRGKSSSKKIKYPFSGIGESDDDIPPESPLRSQSSIRRELVEKLNKYPFAKLGECNEDNASPAKSSPKSGSGWSESSIRRELVEKLNKYRFAKLGECDEKHESEFEEIFEEKSSQKIIPSLEAPKNDDNIFSPALTEYIPTQGSSQSQGNLTYDLITPSPNIEEYLPTPINSQSQINSIIDINIEISPLSQSIASQDYFYPAGQKYREPVSLSEFNSVRRSFEKLSFNESDSEIPSGGFSQFSSIDSKDSFPTPNLNRFFTSLDHDYAKSNDTQILTPFVDSPINSQAGPEEQSGFIKNDPLDLSDKFEVEIFTPPSQSSQFSLLPTPIFPKVSGENEFSDSSESSPVKLLSNCCDELSEGWKKVPPSFIVPASTDISEKLKSVSMKEIKEQVRGVINFLDGA</sequence>
<evidence type="ECO:0000313" key="3">
    <source>
        <dbReference type="Proteomes" id="UP000786811"/>
    </source>
</evidence>
<name>A0A8J2H409_COTCN</name>
<feature type="region of interest" description="Disordered" evidence="1">
    <location>
        <begin position="175"/>
        <end position="215"/>
    </location>
</feature>
<reference evidence="2" key="1">
    <citation type="submission" date="2021-04" db="EMBL/GenBank/DDBJ databases">
        <authorList>
            <person name="Chebbi M.A.C M."/>
        </authorList>
    </citation>
    <scope>NUCLEOTIDE SEQUENCE</scope>
</reference>
<feature type="compositionally biased region" description="Low complexity" evidence="1">
    <location>
        <begin position="240"/>
        <end position="256"/>
    </location>
</feature>
<gene>
    <name evidence="2" type="ORF">HICCMSTLAB_LOCUS2356</name>
</gene>
<accession>A0A8J2H409</accession>
<evidence type="ECO:0000256" key="1">
    <source>
        <dbReference type="SAM" id="MobiDB-lite"/>
    </source>
</evidence>
<comment type="caution">
    <text evidence="2">The sequence shown here is derived from an EMBL/GenBank/DDBJ whole genome shotgun (WGS) entry which is preliminary data.</text>
</comment>
<keyword evidence="3" id="KW-1185">Reference proteome</keyword>
<organism evidence="2 3">
    <name type="scientific">Cotesia congregata</name>
    <name type="common">Parasitoid wasp</name>
    <name type="synonym">Apanteles congregatus</name>
    <dbReference type="NCBI Taxonomy" id="51543"/>
    <lineage>
        <taxon>Eukaryota</taxon>
        <taxon>Metazoa</taxon>
        <taxon>Ecdysozoa</taxon>
        <taxon>Arthropoda</taxon>
        <taxon>Hexapoda</taxon>
        <taxon>Insecta</taxon>
        <taxon>Pterygota</taxon>
        <taxon>Neoptera</taxon>
        <taxon>Endopterygota</taxon>
        <taxon>Hymenoptera</taxon>
        <taxon>Apocrita</taxon>
        <taxon>Ichneumonoidea</taxon>
        <taxon>Braconidae</taxon>
        <taxon>Microgastrinae</taxon>
        <taxon>Cotesia</taxon>
    </lineage>
</organism>
<dbReference type="AlphaFoldDB" id="A0A8J2H409"/>
<feature type="compositionally biased region" description="Basic residues" evidence="1">
    <location>
        <begin position="175"/>
        <end position="191"/>
    </location>
</feature>
<dbReference type="EMBL" id="CAJNRD030001117">
    <property type="protein sequence ID" value="CAG5077045.1"/>
    <property type="molecule type" value="Genomic_DNA"/>
</dbReference>
<proteinExistence type="predicted"/>
<protein>
    <submittedName>
        <fullName evidence="2">Uncharacterized protein</fullName>
    </submittedName>
</protein>
<dbReference type="OrthoDB" id="7701795at2759"/>